<comment type="caution">
    <text evidence="1">The sequence shown here is derived from an EMBL/GenBank/DDBJ whole genome shotgun (WGS) entry which is preliminary data.</text>
</comment>
<organism evidence="1 2">
    <name type="scientific">Caerostris extrusa</name>
    <name type="common">Bark spider</name>
    <name type="synonym">Caerostris bankana</name>
    <dbReference type="NCBI Taxonomy" id="172846"/>
    <lineage>
        <taxon>Eukaryota</taxon>
        <taxon>Metazoa</taxon>
        <taxon>Ecdysozoa</taxon>
        <taxon>Arthropoda</taxon>
        <taxon>Chelicerata</taxon>
        <taxon>Arachnida</taxon>
        <taxon>Araneae</taxon>
        <taxon>Araneomorphae</taxon>
        <taxon>Entelegynae</taxon>
        <taxon>Araneoidea</taxon>
        <taxon>Araneidae</taxon>
        <taxon>Caerostris</taxon>
    </lineage>
</organism>
<keyword evidence="2" id="KW-1185">Reference proteome</keyword>
<gene>
    <name evidence="1" type="ORF">CEXT_503341</name>
</gene>
<protein>
    <submittedName>
        <fullName evidence="1">Uncharacterized protein</fullName>
    </submittedName>
</protein>
<evidence type="ECO:0000313" key="2">
    <source>
        <dbReference type="Proteomes" id="UP001054945"/>
    </source>
</evidence>
<dbReference type="EMBL" id="BPLR01000099">
    <property type="protein sequence ID" value="GIY92120.1"/>
    <property type="molecule type" value="Genomic_DNA"/>
</dbReference>
<accession>A0AAV4XD27</accession>
<name>A0AAV4XD27_CAEEX</name>
<evidence type="ECO:0000313" key="1">
    <source>
        <dbReference type="EMBL" id="GIY92120.1"/>
    </source>
</evidence>
<dbReference type="AlphaFoldDB" id="A0AAV4XD27"/>
<sequence length="96" mass="10813">MVFKSSSIYSRRLAASTITTFIDNRDSGIILKSSMAHGAGQFLLKIFQESLLLVVSIRDFNYEHLRLSTLETVSTSSSICSRRLASTTTTWIDKYK</sequence>
<dbReference type="Proteomes" id="UP001054945">
    <property type="component" value="Unassembled WGS sequence"/>
</dbReference>
<reference evidence="1 2" key="1">
    <citation type="submission" date="2021-06" db="EMBL/GenBank/DDBJ databases">
        <title>Caerostris extrusa draft genome.</title>
        <authorList>
            <person name="Kono N."/>
            <person name="Arakawa K."/>
        </authorList>
    </citation>
    <scope>NUCLEOTIDE SEQUENCE [LARGE SCALE GENOMIC DNA]</scope>
</reference>
<proteinExistence type="predicted"/>